<reference evidence="2 3" key="1">
    <citation type="submission" date="2023-10" db="EMBL/GenBank/DDBJ databases">
        <title>Draft Genome Sequence of Candida saopaulonensis from a very Premature Infant with Sepsis.</title>
        <authorList>
            <person name="Ning Y."/>
            <person name="Dai R."/>
            <person name="Xiao M."/>
            <person name="Xu Y."/>
            <person name="Yan Q."/>
            <person name="Zhang L."/>
        </authorList>
    </citation>
    <scope>NUCLEOTIDE SEQUENCE [LARGE SCALE GENOMIC DNA]</scope>
    <source>
        <strain evidence="2 3">19XY460</strain>
    </source>
</reference>
<dbReference type="RefSeq" id="XP_062876502.1">
    <property type="nucleotide sequence ID" value="XM_063020432.1"/>
</dbReference>
<dbReference type="AlphaFoldDB" id="A0AAX4H6X3"/>
<dbReference type="GeneID" id="88172442"/>
<keyword evidence="3" id="KW-1185">Reference proteome</keyword>
<dbReference type="KEGG" id="asau:88172442"/>
<dbReference type="EMBL" id="CP138895">
    <property type="protein sequence ID" value="WPK24119.1"/>
    <property type="molecule type" value="Genomic_DNA"/>
</dbReference>
<gene>
    <name evidence="2" type="ORF">PUMCH_001377</name>
</gene>
<proteinExistence type="predicted"/>
<evidence type="ECO:0000256" key="1">
    <source>
        <dbReference type="SAM" id="MobiDB-lite"/>
    </source>
</evidence>
<organism evidence="2 3">
    <name type="scientific">Australozyma saopauloensis</name>
    <dbReference type="NCBI Taxonomy" id="291208"/>
    <lineage>
        <taxon>Eukaryota</taxon>
        <taxon>Fungi</taxon>
        <taxon>Dikarya</taxon>
        <taxon>Ascomycota</taxon>
        <taxon>Saccharomycotina</taxon>
        <taxon>Pichiomycetes</taxon>
        <taxon>Metschnikowiaceae</taxon>
        <taxon>Australozyma</taxon>
    </lineage>
</organism>
<evidence type="ECO:0000313" key="2">
    <source>
        <dbReference type="EMBL" id="WPK24119.1"/>
    </source>
</evidence>
<name>A0AAX4H6X3_9ASCO</name>
<sequence length="250" mass="27829">MRVYAAGTPIGPVRTNPILQYSIVSIRKNTTKKIESFFFLAVHNIQINSSKSHNLAFSYLSASTRNLILPSLTRISVMDREKQLQTPSNPALGLTSPTRLDLGKASRVPTLAGSADRISRSPIRALRSPLKTLTATEQLRPGPVISPSRQLSLASPVRRSGSPERRQRILELEREGRPDKRPKTVTVNAEPQVLGESMKAGSSKAQLVVEVLKETNALLYEMKETQRQLVAEVKDLKETVRELKRRSDSR</sequence>
<accession>A0AAX4H6X3</accession>
<evidence type="ECO:0000313" key="3">
    <source>
        <dbReference type="Proteomes" id="UP001338582"/>
    </source>
</evidence>
<dbReference type="Proteomes" id="UP001338582">
    <property type="component" value="Chromosome 2"/>
</dbReference>
<protein>
    <submittedName>
        <fullName evidence="2">Uncharacterized protein</fullName>
    </submittedName>
</protein>
<feature type="region of interest" description="Disordered" evidence="1">
    <location>
        <begin position="140"/>
        <end position="166"/>
    </location>
</feature>